<dbReference type="STRING" id="797516.HMPREF9104_00187"/>
<evidence type="ECO:0000313" key="2">
    <source>
        <dbReference type="Proteomes" id="UP000005025"/>
    </source>
</evidence>
<dbReference type="EMBL" id="AGRJ01000020">
    <property type="protein sequence ID" value="EHO54244.1"/>
    <property type="molecule type" value="Genomic_DNA"/>
</dbReference>
<protein>
    <submittedName>
        <fullName evidence="1">Uncharacterized protein</fullName>
    </submittedName>
</protein>
<proteinExistence type="predicted"/>
<dbReference type="PATRIC" id="fig|797516.3.peg.165"/>
<reference evidence="1 2" key="1">
    <citation type="submission" date="2011-09" db="EMBL/GenBank/DDBJ databases">
        <authorList>
            <person name="Weinstock G."/>
            <person name="Sodergren E."/>
            <person name="Clifton S."/>
            <person name="Fulton L."/>
            <person name="Fulton B."/>
            <person name="Courtney L."/>
            <person name="Fronick C."/>
            <person name="Harrison M."/>
            <person name="Strong C."/>
            <person name="Farmer C."/>
            <person name="Delahaunty K."/>
            <person name="Markovic C."/>
            <person name="Hall O."/>
            <person name="Minx P."/>
            <person name="Tomlinson C."/>
            <person name="Mitreva M."/>
            <person name="Hou S."/>
            <person name="Chen J."/>
            <person name="Wollam A."/>
            <person name="Pepin K.H."/>
            <person name="Johnson M."/>
            <person name="Bhonagiri V."/>
            <person name="Zhang X."/>
            <person name="Suruliraj S."/>
            <person name="Warren W."/>
            <person name="Chinwalla A."/>
            <person name="Mardis E.R."/>
            <person name="Wilson R.K."/>
        </authorList>
    </citation>
    <scope>NUCLEOTIDE SEQUENCE [LARGE SCALE GENOMIC DNA]</scope>
    <source>
        <strain evidence="1 2">F0435</strain>
    </source>
</reference>
<sequence length="292" mass="33346">MAERNSIMKKRPISILFLTLLIVAGSLASFNTPTLASEKGLHRVSSRYINKIGLKSSYYRLNQNTKFNFYGEKIVLPKGTILSAVVSIDSGSKAKSGKALITNHIDLSYALKKRLGFTKPYKFVPILLSYYPSKYTRVKRPAYTLPYGENILYAGGIRTFEKRAANYYYKPNFTSNALKLTSDGYLEFYKYRKEPLADGALNWQYVQKPTSYVKIQHTLKKGSKTFLYYQNKLKGVKATHLNKGKYHYRLTLKNQHTPYQYSGKVYAMWASLYTVGGASYFTTPQNDANYGD</sequence>
<accession>H1LC74</accession>
<name>H1LC74_9LACO</name>
<organism evidence="1 2">
    <name type="scientific">Lentilactobacillus kisonensis F0435</name>
    <dbReference type="NCBI Taxonomy" id="797516"/>
    <lineage>
        <taxon>Bacteria</taxon>
        <taxon>Bacillati</taxon>
        <taxon>Bacillota</taxon>
        <taxon>Bacilli</taxon>
        <taxon>Lactobacillales</taxon>
        <taxon>Lactobacillaceae</taxon>
        <taxon>Lentilactobacillus</taxon>
    </lineage>
</organism>
<dbReference type="AlphaFoldDB" id="H1LC74"/>
<dbReference type="HOGENOM" id="CLU_955759_0_0_9"/>
<comment type="caution">
    <text evidence="1">The sequence shown here is derived from an EMBL/GenBank/DDBJ whole genome shotgun (WGS) entry which is preliminary data.</text>
</comment>
<evidence type="ECO:0000313" key="1">
    <source>
        <dbReference type="EMBL" id="EHO54244.1"/>
    </source>
</evidence>
<gene>
    <name evidence="1" type="ORF">HMPREF9104_00187</name>
</gene>
<dbReference type="Proteomes" id="UP000005025">
    <property type="component" value="Unassembled WGS sequence"/>
</dbReference>